<comment type="caution">
    <text evidence="1">The sequence shown here is derived from an EMBL/GenBank/DDBJ whole genome shotgun (WGS) entry which is preliminary data.</text>
</comment>
<evidence type="ECO:0000313" key="1">
    <source>
        <dbReference type="EMBL" id="MUZ57675.1"/>
    </source>
</evidence>
<accession>A0AAE4WCJ6</accession>
<evidence type="ECO:0000313" key="2">
    <source>
        <dbReference type="Proteomes" id="UP000436692"/>
    </source>
</evidence>
<dbReference type="InterPro" id="IPR009843">
    <property type="entry name" value="DUF1403"/>
</dbReference>
<sequence length="124" mass="13358">MARQPCLDSRNRRFCKSVRASSAFRRGGPYSGDLRCLPGCRSAGTGARRSHLGAKAQLPKPVPLLLPERFGPAFRTIGGGRGRVRPGEPAYPKAICPALADGVDAALRSAVEFQQALPRFFISH</sequence>
<dbReference type="Pfam" id="PF07183">
    <property type="entry name" value="DUF1403"/>
    <property type="match status" value="1"/>
</dbReference>
<dbReference type="AlphaFoldDB" id="A0AAE4WCJ6"/>
<protein>
    <submittedName>
        <fullName evidence="1">DUF1403 family protein</fullName>
    </submittedName>
</protein>
<gene>
    <name evidence="1" type="ORF">GOZ95_09425</name>
</gene>
<dbReference type="EMBL" id="WPHM01000004">
    <property type="protein sequence ID" value="MUZ57675.1"/>
    <property type="molecule type" value="Genomic_DNA"/>
</dbReference>
<name>A0AAE4WCJ6_AGRVI</name>
<dbReference type="Proteomes" id="UP000436692">
    <property type="component" value="Unassembled WGS sequence"/>
</dbReference>
<proteinExistence type="predicted"/>
<reference evidence="1 2" key="1">
    <citation type="submission" date="2019-12" db="EMBL/GenBank/DDBJ databases">
        <title>Whole-genome sequencing of Allorhizobium vitis.</title>
        <authorList>
            <person name="Gan H.M."/>
            <person name="Szegedi E."/>
            <person name="Burr T."/>
            <person name="Savka M.A."/>
        </authorList>
    </citation>
    <scope>NUCLEOTIDE SEQUENCE [LARGE SCALE GENOMIC DNA]</scope>
    <source>
        <strain evidence="1 2">CG989</strain>
    </source>
</reference>
<organism evidence="1 2">
    <name type="scientific">Agrobacterium vitis</name>
    <name type="common">Rhizobium vitis</name>
    <dbReference type="NCBI Taxonomy" id="373"/>
    <lineage>
        <taxon>Bacteria</taxon>
        <taxon>Pseudomonadati</taxon>
        <taxon>Pseudomonadota</taxon>
        <taxon>Alphaproteobacteria</taxon>
        <taxon>Hyphomicrobiales</taxon>
        <taxon>Rhizobiaceae</taxon>
        <taxon>Rhizobium/Agrobacterium group</taxon>
        <taxon>Agrobacterium</taxon>
    </lineage>
</organism>